<name>A0AAX6LGH7_LACPE</name>
<dbReference type="Proteomes" id="UP001151834">
    <property type="component" value="Unassembled WGS sequence"/>
</dbReference>
<dbReference type="Pfam" id="PF07690">
    <property type="entry name" value="MFS_1"/>
    <property type="match status" value="1"/>
</dbReference>
<dbReference type="AlphaFoldDB" id="A0AAX6LGH7"/>
<feature type="transmembrane region" description="Helical" evidence="6">
    <location>
        <begin position="345"/>
        <end position="362"/>
    </location>
</feature>
<keyword evidence="4 6" id="KW-1133">Transmembrane helix</keyword>
<evidence type="ECO:0000256" key="5">
    <source>
        <dbReference type="ARBA" id="ARBA00023136"/>
    </source>
</evidence>
<feature type="transmembrane region" description="Helical" evidence="6">
    <location>
        <begin position="214"/>
        <end position="240"/>
    </location>
</feature>
<comment type="subcellular location">
    <subcellularLocation>
        <location evidence="1">Cell membrane</location>
        <topology evidence="1">Multi-pass membrane protein</topology>
    </subcellularLocation>
</comment>
<feature type="transmembrane region" description="Helical" evidence="6">
    <location>
        <begin position="368"/>
        <end position="386"/>
    </location>
</feature>
<feature type="transmembrane region" description="Helical" evidence="6">
    <location>
        <begin position="281"/>
        <end position="297"/>
    </location>
</feature>
<feature type="transmembrane region" description="Helical" evidence="6">
    <location>
        <begin position="303"/>
        <end position="324"/>
    </location>
</feature>
<dbReference type="PANTHER" id="PTHR23513">
    <property type="entry name" value="INTEGRAL MEMBRANE EFFLUX PROTEIN-RELATED"/>
    <property type="match status" value="1"/>
</dbReference>
<protein>
    <submittedName>
        <fullName evidence="7">MFS transporter</fullName>
    </submittedName>
</protein>
<dbReference type="EMBL" id="JAPEQV010000016">
    <property type="protein sequence ID" value="MDF2313691.1"/>
    <property type="molecule type" value="Genomic_DNA"/>
</dbReference>
<dbReference type="CDD" id="cd06173">
    <property type="entry name" value="MFS_MefA_like"/>
    <property type="match status" value="1"/>
</dbReference>
<feature type="transmembrane region" description="Helical" evidence="6">
    <location>
        <begin position="246"/>
        <end position="269"/>
    </location>
</feature>
<dbReference type="RefSeq" id="WP_065674420.1">
    <property type="nucleotide sequence ID" value="NZ_BJZC01000001.1"/>
</dbReference>
<feature type="transmembrane region" description="Helical" evidence="6">
    <location>
        <begin position="165"/>
        <end position="186"/>
    </location>
</feature>
<evidence type="ECO:0000313" key="7">
    <source>
        <dbReference type="EMBL" id="MDF2313691.1"/>
    </source>
</evidence>
<keyword evidence="5 6" id="KW-0472">Membrane</keyword>
<dbReference type="GO" id="GO:0022857">
    <property type="term" value="F:transmembrane transporter activity"/>
    <property type="evidence" value="ECO:0007669"/>
    <property type="project" value="InterPro"/>
</dbReference>
<comment type="caution">
    <text evidence="7">The sequence shown here is derived from an EMBL/GenBank/DDBJ whole genome shotgun (WGS) entry which is preliminary data.</text>
</comment>
<dbReference type="GO" id="GO:0005886">
    <property type="term" value="C:plasma membrane"/>
    <property type="evidence" value="ECO:0007669"/>
    <property type="project" value="UniProtKB-SubCell"/>
</dbReference>
<reference evidence="7" key="1">
    <citation type="submission" date="2022-11" db="EMBL/GenBank/DDBJ databases">
        <authorList>
            <person name="Wang Z."/>
        </authorList>
    </citation>
    <scope>NUCLEOTIDE SEQUENCE</scope>
    <source>
        <strain evidence="7">P2000</strain>
    </source>
</reference>
<feature type="transmembrane region" description="Helical" evidence="6">
    <location>
        <begin position="45"/>
        <end position="64"/>
    </location>
</feature>
<sequence>MQQTRSFKQLWSSFLISEMGDWLLKIALPLAIYNQTGSATQMATVYGISFLPWIFFSLFGGIMADRYNKKLILILGNLVSGILVLILAILLSTETTQIGLIYLIVFFQSSVDPLIHPSFQSILPSIVKDNQIVAANTSIQLVDNTLNLLGPLVGGSLAVILNPNLSIVIDAVSFLIAGLLLTLISYQHIETAVKHHTIFNDIKTGFHYSYQNKIVWNGALLFLCTNFATNMFEANFMYFITGTLKYSALFAGITMAISGIGAVLGGLIAPILNNHYSSGKIITSTTILAGLGLVAMFQATNFIYIGIAYGVSNLCSNINVITYFSLRQRVVPEVILGRVVSVTRMISYIAMPLGSFFGGYLIGHHISLYVIILIAGILRTLVGLYARSTPLGRSNGEESVVSIEAEKV</sequence>
<keyword evidence="3 6" id="KW-0812">Transmembrane</keyword>
<organism evidence="7 8">
    <name type="scientific">Lactiplantibacillus pentosus</name>
    <name type="common">Lactobacillus pentosus</name>
    <dbReference type="NCBI Taxonomy" id="1589"/>
    <lineage>
        <taxon>Bacteria</taxon>
        <taxon>Bacillati</taxon>
        <taxon>Bacillota</taxon>
        <taxon>Bacilli</taxon>
        <taxon>Lactobacillales</taxon>
        <taxon>Lactobacillaceae</taxon>
        <taxon>Lactiplantibacillus</taxon>
    </lineage>
</organism>
<feature type="transmembrane region" description="Helical" evidence="6">
    <location>
        <begin position="71"/>
        <end position="91"/>
    </location>
</feature>
<dbReference type="SUPFAM" id="SSF103473">
    <property type="entry name" value="MFS general substrate transporter"/>
    <property type="match status" value="1"/>
</dbReference>
<dbReference type="Gene3D" id="1.20.1250.20">
    <property type="entry name" value="MFS general substrate transporter like domains"/>
    <property type="match status" value="1"/>
</dbReference>
<evidence type="ECO:0000313" key="8">
    <source>
        <dbReference type="Proteomes" id="UP001151834"/>
    </source>
</evidence>
<evidence type="ECO:0000256" key="4">
    <source>
        <dbReference type="ARBA" id="ARBA00022989"/>
    </source>
</evidence>
<evidence type="ECO:0000256" key="3">
    <source>
        <dbReference type="ARBA" id="ARBA00022692"/>
    </source>
</evidence>
<reference evidence="7" key="2">
    <citation type="journal article" date="2023" name="Front Nutr">
        <title>Lactiplantibacillus pentosus P2020 protects the hyperuricemia and renal inflammation in mice.</title>
        <authorList>
            <person name="Wang Z."/>
            <person name="Song L."/>
            <person name="Li X."/>
            <person name="Xiao Y."/>
            <person name="Huang Y."/>
            <person name="Zhang Y."/>
            <person name="Li J."/>
            <person name="Li M."/>
            <person name="Ren Z."/>
        </authorList>
    </citation>
    <scope>NUCLEOTIDE SEQUENCE</scope>
    <source>
        <strain evidence="7">P2000</strain>
    </source>
</reference>
<dbReference type="GeneID" id="49392468"/>
<evidence type="ECO:0000256" key="1">
    <source>
        <dbReference type="ARBA" id="ARBA00004651"/>
    </source>
</evidence>
<accession>A0AAX6LGH7</accession>
<evidence type="ECO:0000256" key="6">
    <source>
        <dbReference type="SAM" id="Phobius"/>
    </source>
</evidence>
<feature type="transmembrane region" description="Helical" evidence="6">
    <location>
        <begin position="12"/>
        <end position="33"/>
    </location>
</feature>
<keyword evidence="2" id="KW-1003">Cell membrane</keyword>
<dbReference type="InterPro" id="IPR011701">
    <property type="entry name" value="MFS"/>
</dbReference>
<dbReference type="InterPro" id="IPR036259">
    <property type="entry name" value="MFS_trans_sf"/>
</dbReference>
<evidence type="ECO:0000256" key="2">
    <source>
        <dbReference type="ARBA" id="ARBA00022475"/>
    </source>
</evidence>
<gene>
    <name evidence="7" type="ORF">OOJ94_12740</name>
</gene>
<proteinExistence type="predicted"/>
<dbReference type="PANTHER" id="PTHR23513:SF6">
    <property type="entry name" value="MAJOR FACILITATOR SUPERFAMILY ASSOCIATED DOMAIN-CONTAINING PROTEIN"/>
    <property type="match status" value="1"/>
</dbReference>